<dbReference type="Proteomes" id="UP000051804">
    <property type="component" value="Unassembled WGS sequence"/>
</dbReference>
<dbReference type="STRING" id="1291734.FD02_GL001791"/>
<organism evidence="1 2">
    <name type="scientific">Lacticaseibacillus nasuensis JCM 17158</name>
    <dbReference type="NCBI Taxonomy" id="1291734"/>
    <lineage>
        <taxon>Bacteria</taxon>
        <taxon>Bacillati</taxon>
        <taxon>Bacillota</taxon>
        <taxon>Bacilli</taxon>
        <taxon>Lactobacillales</taxon>
        <taxon>Lactobacillaceae</taxon>
        <taxon>Lacticaseibacillus</taxon>
    </lineage>
</organism>
<dbReference type="PATRIC" id="fig|1291734.4.peg.1839"/>
<dbReference type="InterPro" id="IPR010360">
    <property type="entry name" value="DUF956"/>
</dbReference>
<dbReference type="EMBL" id="AZDJ01000003">
    <property type="protein sequence ID" value="KRK73958.1"/>
    <property type="molecule type" value="Genomic_DNA"/>
</dbReference>
<name>A0A0R1JRD5_9LACO</name>
<dbReference type="AlphaFoldDB" id="A0A0R1JRD5"/>
<evidence type="ECO:0000313" key="2">
    <source>
        <dbReference type="Proteomes" id="UP000051804"/>
    </source>
</evidence>
<accession>A0A0R1JRD5</accession>
<sequence>MVQSINSKVDLAVDGTFHMSLPTYGKIMVGNHGFEFYNDHNVADYVQIPWQEVDRVVVSVEFGGKWIPRFAFQTKHNGRYMFSAKDPKRVLRAVREYIPADHIVKPLGFWAVVRRGVSAIKQRLHHK</sequence>
<evidence type="ECO:0008006" key="3">
    <source>
        <dbReference type="Google" id="ProtNLM"/>
    </source>
</evidence>
<proteinExistence type="predicted"/>
<dbReference type="RefSeq" id="WP_054721585.1">
    <property type="nucleotide sequence ID" value="NZ_AZDJ01000003.1"/>
</dbReference>
<keyword evidence="2" id="KW-1185">Reference proteome</keyword>
<dbReference type="PIRSF" id="PIRSF021265">
    <property type="entry name" value="DUF956"/>
    <property type="match status" value="1"/>
</dbReference>
<gene>
    <name evidence="1" type="ORF">FD02_GL001791</name>
</gene>
<protein>
    <recommendedName>
        <fullName evidence="3">ManO protein</fullName>
    </recommendedName>
</protein>
<comment type="caution">
    <text evidence="1">The sequence shown here is derived from an EMBL/GenBank/DDBJ whole genome shotgun (WGS) entry which is preliminary data.</text>
</comment>
<reference evidence="1 2" key="1">
    <citation type="journal article" date="2015" name="Genome Announc.">
        <title>Expanding the biotechnology potential of lactobacilli through comparative genomics of 213 strains and associated genera.</title>
        <authorList>
            <person name="Sun Z."/>
            <person name="Harris H.M."/>
            <person name="McCann A."/>
            <person name="Guo C."/>
            <person name="Argimon S."/>
            <person name="Zhang W."/>
            <person name="Yang X."/>
            <person name="Jeffery I.B."/>
            <person name="Cooney J.C."/>
            <person name="Kagawa T.F."/>
            <person name="Liu W."/>
            <person name="Song Y."/>
            <person name="Salvetti E."/>
            <person name="Wrobel A."/>
            <person name="Rasinkangas P."/>
            <person name="Parkhill J."/>
            <person name="Rea M.C."/>
            <person name="O'Sullivan O."/>
            <person name="Ritari J."/>
            <person name="Douillard F.P."/>
            <person name="Paul Ross R."/>
            <person name="Yang R."/>
            <person name="Briner A.E."/>
            <person name="Felis G.E."/>
            <person name="de Vos W.M."/>
            <person name="Barrangou R."/>
            <person name="Klaenhammer T.R."/>
            <person name="Caufield P.W."/>
            <person name="Cui Y."/>
            <person name="Zhang H."/>
            <person name="O'Toole P.W."/>
        </authorList>
    </citation>
    <scope>NUCLEOTIDE SEQUENCE [LARGE SCALE GENOMIC DNA]</scope>
    <source>
        <strain evidence="1 2">JCM 17158</strain>
    </source>
</reference>
<evidence type="ECO:0000313" key="1">
    <source>
        <dbReference type="EMBL" id="KRK73958.1"/>
    </source>
</evidence>
<dbReference type="Pfam" id="PF06115">
    <property type="entry name" value="DUF956"/>
    <property type="match status" value="1"/>
</dbReference>
<dbReference type="OrthoDB" id="1646215at2"/>